<evidence type="ECO:0000313" key="10">
    <source>
        <dbReference type="Proteomes" id="UP001232973"/>
    </source>
</evidence>
<feature type="transmembrane region" description="Helical" evidence="8">
    <location>
        <begin position="71"/>
        <end position="90"/>
    </location>
</feature>
<dbReference type="Gene3D" id="1.10.3470.10">
    <property type="entry name" value="ABC transporter involved in vitamin B12 uptake, BtuC"/>
    <property type="match status" value="1"/>
</dbReference>
<evidence type="ECO:0000256" key="2">
    <source>
        <dbReference type="ARBA" id="ARBA00007935"/>
    </source>
</evidence>
<dbReference type="SUPFAM" id="SSF81345">
    <property type="entry name" value="ABC transporter involved in vitamin B12 uptake, BtuC"/>
    <property type="match status" value="1"/>
</dbReference>
<keyword evidence="5 8" id="KW-0812">Transmembrane</keyword>
<evidence type="ECO:0000256" key="5">
    <source>
        <dbReference type="ARBA" id="ARBA00022692"/>
    </source>
</evidence>
<accession>A0ABT9XHA8</accession>
<organism evidence="9 10">
    <name type="scientific">Alicyclobacillus cycloheptanicus</name>
    <dbReference type="NCBI Taxonomy" id="1457"/>
    <lineage>
        <taxon>Bacteria</taxon>
        <taxon>Bacillati</taxon>
        <taxon>Bacillota</taxon>
        <taxon>Bacilli</taxon>
        <taxon>Bacillales</taxon>
        <taxon>Alicyclobacillaceae</taxon>
        <taxon>Alicyclobacillus</taxon>
    </lineage>
</organism>
<evidence type="ECO:0000313" key="9">
    <source>
        <dbReference type="EMBL" id="MDQ0189687.1"/>
    </source>
</evidence>
<evidence type="ECO:0000256" key="8">
    <source>
        <dbReference type="SAM" id="Phobius"/>
    </source>
</evidence>
<feature type="transmembrane region" description="Helical" evidence="8">
    <location>
        <begin position="127"/>
        <end position="145"/>
    </location>
</feature>
<protein>
    <submittedName>
        <fullName evidence="9">Iron complex transport system permease protein</fullName>
    </submittedName>
</protein>
<dbReference type="Pfam" id="PF01032">
    <property type="entry name" value="FecCD"/>
    <property type="match status" value="1"/>
</dbReference>
<dbReference type="Proteomes" id="UP001232973">
    <property type="component" value="Unassembled WGS sequence"/>
</dbReference>
<evidence type="ECO:0000256" key="1">
    <source>
        <dbReference type="ARBA" id="ARBA00004651"/>
    </source>
</evidence>
<evidence type="ECO:0000256" key="6">
    <source>
        <dbReference type="ARBA" id="ARBA00022989"/>
    </source>
</evidence>
<keyword evidence="7 8" id="KW-0472">Membrane</keyword>
<feature type="transmembrane region" description="Helical" evidence="8">
    <location>
        <begin position="14"/>
        <end position="40"/>
    </location>
</feature>
<reference evidence="9 10" key="1">
    <citation type="submission" date="2023-07" db="EMBL/GenBank/DDBJ databases">
        <title>Genomic Encyclopedia of Type Strains, Phase IV (KMG-IV): sequencing the most valuable type-strain genomes for metagenomic binning, comparative biology and taxonomic classification.</title>
        <authorList>
            <person name="Goeker M."/>
        </authorList>
    </citation>
    <scope>NUCLEOTIDE SEQUENCE [LARGE SCALE GENOMIC DNA]</scope>
    <source>
        <strain evidence="9 10">DSM 4006</strain>
    </source>
</reference>
<evidence type="ECO:0000256" key="4">
    <source>
        <dbReference type="ARBA" id="ARBA00022475"/>
    </source>
</evidence>
<feature type="transmembrane region" description="Helical" evidence="8">
    <location>
        <begin position="102"/>
        <end position="121"/>
    </location>
</feature>
<evidence type="ECO:0000256" key="7">
    <source>
        <dbReference type="ARBA" id="ARBA00023136"/>
    </source>
</evidence>
<keyword evidence="4" id="KW-1003">Cell membrane</keyword>
<dbReference type="CDD" id="cd06550">
    <property type="entry name" value="TM_ABC_iron-siderophores_like"/>
    <property type="match status" value="1"/>
</dbReference>
<name>A0ABT9XHA8_9BACL</name>
<dbReference type="PANTHER" id="PTHR30472:SF24">
    <property type="entry name" value="FERRIC ENTEROBACTIN TRANSPORT SYSTEM PERMEASE PROTEIN FEPG"/>
    <property type="match status" value="1"/>
</dbReference>
<gene>
    <name evidence="9" type="ORF">J2S03_001532</name>
</gene>
<keyword evidence="3" id="KW-0813">Transport</keyword>
<feature type="transmembrane region" description="Helical" evidence="8">
    <location>
        <begin position="245"/>
        <end position="271"/>
    </location>
</feature>
<comment type="subcellular location">
    <subcellularLocation>
        <location evidence="1">Cell membrane</location>
        <topology evidence="1">Multi-pass membrane protein</topology>
    </subcellularLocation>
</comment>
<proteinExistence type="inferred from homology"/>
<comment type="caution">
    <text evidence="9">The sequence shown here is derived from an EMBL/GenBank/DDBJ whole genome shotgun (WGS) entry which is preliminary data.</text>
</comment>
<sequence>MLHTYKHNKVDRRFLITIGIFIVLLVLLFVLHVGLGTVWISPKDVISALFNRPTAEYQRWIVWNLRLPRSLIAMCAGAMLGLAGSIMQALTRNPLAEPSLTGVTSGSILGIVCWLGSFPLAAKYEEIIPFAALAGGMLTVVMMYLVTRRMRDNPFVLILKGIIMSAVLSSIASLILLQNQEQLPTVMLWMIGSLNAKVWQDWFTIWPWAVVSLPLGIACYRAANVLQLGEEVPIGLGFRLQRTRILLFVVSALLTAGAVSVAGAISFIGLIGPHIARRLVGQDSVRVFPTSVLVGGCLLLFADMLAQSVTIGIGGKGSGLPVGALTAMLGAPFFLYLLRRSRR</sequence>
<keyword evidence="10" id="KW-1185">Reference proteome</keyword>
<feature type="transmembrane region" description="Helical" evidence="8">
    <location>
        <begin position="292"/>
        <end position="313"/>
    </location>
</feature>
<comment type="similarity">
    <text evidence="2">Belongs to the binding-protein-dependent transport system permease family. FecCD subfamily.</text>
</comment>
<dbReference type="InterPro" id="IPR000522">
    <property type="entry name" value="ABC_transptr_permease_BtuC"/>
</dbReference>
<evidence type="ECO:0000256" key="3">
    <source>
        <dbReference type="ARBA" id="ARBA00022448"/>
    </source>
</evidence>
<dbReference type="InterPro" id="IPR037294">
    <property type="entry name" value="ABC_BtuC-like"/>
</dbReference>
<keyword evidence="6 8" id="KW-1133">Transmembrane helix</keyword>
<feature type="transmembrane region" description="Helical" evidence="8">
    <location>
        <begin position="319"/>
        <end position="338"/>
    </location>
</feature>
<feature type="transmembrane region" description="Helical" evidence="8">
    <location>
        <begin position="157"/>
        <end position="177"/>
    </location>
</feature>
<dbReference type="RefSeq" id="WP_274454616.1">
    <property type="nucleotide sequence ID" value="NZ_CP067097.1"/>
</dbReference>
<dbReference type="EMBL" id="JAUSTP010000009">
    <property type="protein sequence ID" value="MDQ0189687.1"/>
    <property type="molecule type" value="Genomic_DNA"/>
</dbReference>
<dbReference type="PANTHER" id="PTHR30472">
    <property type="entry name" value="FERRIC ENTEROBACTIN TRANSPORT SYSTEM PERMEASE PROTEIN"/>
    <property type="match status" value="1"/>
</dbReference>